<evidence type="ECO:0000313" key="1">
    <source>
        <dbReference type="EnsemblPlants" id="QL02p057613:mrna"/>
    </source>
</evidence>
<sequence>MEEPGFTVSFLEPGIARPLFPHALLPVFETLNIPSQLIYHLWIGSVAPILLSNLQLLKFFSHRNGKYCFVLVFEAKALKLSDFEKRQEKFASFFGPGIAAEVGKSEDNLYEVRLISNTNPNASP</sequence>
<keyword evidence="2" id="KW-1185">Reference proteome</keyword>
<dbReference type="InParanoid" id="A0A7N2KXK1"/>
<dbReference type="PANTHER" id="PTHR35551">
    <property type="match status" value="1"/>
</dbReference>
<organism evidence="1 2">
    <name type="scientific">Quercus lobata</name>
    <name type="common">Valley oak</name>
    <dbReference type="NCBI Taxonomy" id="97700"/>
    <lineage>
        <taxon>Eukaryota</taxon>
        <taxon>Viridiplantae</taxon>
        <taxon>Streptophyta</taxon>
        <taxon>Embryophyta</taxon>
        <taxon>Tracheophyta</taxon>
        <taxon>Spermatophyta</taxon>
        <taxon>Magnoliopsida</taxon>
        <taxon>eudicotyledons</taxon>
        <taxon>Gunneridae</taxon>
        <taxon>Pentapetalae</taxon>
        <taxon>rosids</taxon>
        <taxon>fabids</taxon>
        <taxon>Fagales</taxon>
        <taxon>Fagaceae</taxon>
        <taxon>Quercus</taxon>
    </lineage>
</organism>
<accession>A0A7N2KXK1</accession>
<dbReference type="PANTHER" id="PTHR35551:SF1">
    <property type="entry name" value="ACCLIMATION OF PHOTOSYNTHESIS TO ENVIRONMENT"/>
    <property type="match status" value="1"/>
</dbReference>
<dbReference type="EnsemblPlants" id="QL02p057613:mrna">
    <property type="protein sequence ID" value="QL02p057613:mrna"/>
    <property type="gene ID" value="QL02p057613"/>
</dbReference>
<proteinExistence type="predicted"/>
<dbReference type="AlphaFoldDB" id="A0A7N2KXK1"/>
<reference evidence="2" key="1">
    <citation type="journal article" date="2016" name="G3 (Bethesda)">
        <title>First Draft Assembly and Annotation of the Genome of a California Endemic Oak Quercus lobata Nee (Fagaceae).</title>
        <authorList>
            <person name="Sork V.L."/>
            <person name="Fitz-Gibbon S.T."/>
            <person name="Puiu D."/>
            <person name="Crepeau M."/>
            <person name="Gugger P.F."/>
            <person name="Sherman R."/>
            <person name="Stevens K."/>
            <person name="Langley C.H."/>
            <person name="Pellegrini M."/>
            <person name="Salzberg S.L."/>
        </authorList>
    </citation>
    <scope>NUCLEOTIDE SEQUENCE [LARGE SCALE GENOMIC DNA]</scope>
    <source>
        <strain evidence="2">cv. SW786</strain>
    </source>
</reference>
<evidence type="ECO:0000313" key="2">
    <source>
        <dbReference type="Proteomes" id="UP000594261"/>
    </source>
</evidence>
<dbReference type="Proteomes" id="UP000594261">
    <property type="component" value="Chromosome 2"/>
</dbReference>
<dbReference type="Gramene" id="QL02p057613:mrna">
    <property type="protein sequence ID" value="QL02p057613:mrna"/>
    <property type="gene ID" value="QL02p057613"/>
</dbReference>
<dbReference type="Pfam" id="PF11016">
    <property type="entry name" value="DUF2854"/>
    <property type="match status" value="1"/>
</dbReference>
<dbReference type="InterPro" id="IPR021275">
    <property type="entry name" value="DUF2854"/>
</dbReference>
<reference evidence="1" key="2">
    <citation type="submission" date="2021-01" db="UniProtKB">
        <authorList>
            <consortium name="EnsemblPlants"/>
        </authorList>
    </citation>
    <scope>IDENTIFICATION</scope>
</reference>
<name>A0A7N2KXK1_QUELO</name>
<protein>
    <submittedName>
        <fullName evidence="1">Uncharacterized protein</fullName>
    </submittedName>
</protein>